<gene>
    <name evidence="2" type="ORF">CFBP5877_04240</name>
</gene>
<accession>A0AAE6BB15</accession>
<reference evidence="2 3" key="1">
    <citation type="submission" date="2019-04" db="EMBL/GenBank/DDBJ databases">
        <title>Complete genome sequence of Agrobacterium tumefaciens CFBP5877.</title>
        <authorList>
            <person name="Huang Y.-Y."/>
            <person name="Chiang H.-Y."/>
            <person name="Chou L."/>
            <person name="Lai E.-M."/>
            <person name="Kuo C.-H."/>
        </authorList>
    </citation>
    <scope>NUCLEOTIDE SEQUENCE [LARGE SCALE GENOMIC DNA]</scope>
    <source>
        <strain evidence="2 3">CFBP5877</strain>
    </source>
</reference>
<dbReference type="InterPro" id="IPR019262">
    <property type="entry name" value="DUF2272"/>
</dbReference>
<name>A0AAE6BB15_AGRTU</name>
<evidence type="ECO:0000259" key="1">
    <source>
        <dbReference type="Pfam" id="PF10030"/>
    </source>
</evidence>
<dbReference type="RefSeq" id="WP_080825392.1">
    <property type="nucleotide sequence ID" value="NZ_CP039888.1"/>
</dbReference>
<organism evidence="2 3">
    <name type="scientific">Agrobacterium tumefaciens</name>
    <dbReference type="NCBI Taxonomy" id="358"/>
    <lineage>
        <taxon>Bacteria</taxon>
        <taxon>Pseudomonadati</taxon>
        <taxon>Pseudomonadota</taxon>
        <taxon>Alphaproteobacteria</taxon>
        <taxon>Hyphomicrobiales</taxon>
        <taxon>Rhizobiaceae</taxon>
        <taxon>Rhizobium/Agrobacterium group</taxon>
        <taxon>Agrobacterium</taxon>
        <taxon>Agrobacterium tumefaciens complex</taxon>
    </lineage>
</organism>
<proteinExistence type="predicted"/>
<protein>
    <submittedName>
        <fullName evidence="2">DUF2272 domain-containing protein</fullName>
    </submittedName>
</protein>
<feature type="domain" description="DUF2272" evidence="1">
    <location>
        <begin position="63"/>
        <end position="206"/>
    </location>
</feature>
<evidence type="ECO:0000313" key="3">
    <source>
        <dbReference type="Proteomes" id="UP000298579"/>
    </source>
</evidence>
<dbReference type="EMBL" id="CP039897">
    <property type="protein sequence ID" value="QCL78361.1"/>
    <property type="molecule type" value="Genomic_DNA"/>
</dbReference>
<sequence length="211" mass="23946">MAKTVADILNITDQEWNHWGRSTWNVSTGSKHIRHKDDDPIFAKYVIKNYNAVGGGTPTEDDIMNDHYFWSAVGISYVFHAAQFSKKEFPFAESHSVWIRHFIKARQQNSPNALYHGYRLKEAGATPDVGDVVGYTYDKVSFQQAQGYYDKVGSYKSHTDIVVARRPGEIDVIGFNVLDSVTKKTIPLSESGHIADTKHKWFVVLKKNALH</sequence>
<dbReference type="Pfam" id="PF10030">
    <property type="entry name" value="DUF2272"/>
    <property type="match status" value="1"/>
</dbReference>
<evidence type="ECO:0000313" key="2">
    <source>
        <dbReference type="EMBL" id="QCL78361.1"/>
    </source>
</evidence>
<dbReference type="Proteomes" id="UP000298579">
    <property type="component" value="Chromosome circular"/>
</dbReference>
<dbReference type="AlphaFoldDB" id="A0AAE6BB15"/>